<dbReference type="Proteomes" id="UP000053660">
    <property type="component" value="Unassembled WGS sequence"/>
</dbReference>
<feature type="region of interest" description="Disordered" evidence="1">
    <location>
        <begin position="1"/>
        <end position="36"/>
    </location>
</feature>
<evidence type="ECO:0000313" key="3">
    <source>
        <dbReference type="Proteomes" id="UP000053660"/>
    </source>
</evidence>
<reference evidence="2 3" key="1">
    <citation type="submission" date="2014-03" db="EMBL/GenBank/DDBJ databases">
        <title>Draft genome of the hookworm Oesophagostomum dentatum.</title>
        <authorList>
            <person name="Mitreva M."/>
        </authorList>
    </citation>
    <scope>NUCLEOTIDE SEQUENCE [LARGE SCALE GENOMIC DNA]</scope>
    <source>
        <strain evidence="2 3">OD-Hann</strain>
    </source>
</reference>
<sequence length="110" mass="12418">MPLIRSSTTKHTLSRQSQRSSLANERSSLDEQVSSVSREVDELQRKVDSLNAALDATGYEGLLHETRRAAMVMVKNNFLNMKNELLQLRLSTHALRIRARTAQANLAIEK</sequence>
<keyword evidence="3" id="KW-1185">Reference proteome</keyword>
<organism evidence="2 3">
    <name type="scientific">Oesophagostomum dentatum</name>
    <name type="common">Nodular worm</name>
    <dbReference type="NCBI Taxonomy" id="61180"/>
    <lineage>
        <taxon>Eukaryota</taxon>
        <taxon>Metazoa</taxon>
        <taxon>Ecdysozoa</taxon>
        <taxon>Nematoda</taxon>
        <taxon>Chromadorea</taxon>
        <taxon>Rhabditida</taxon>
        <taxon>Rhabditina</taxon>
        <taxon>Rhabditomorpha</taxon>
        <taxon>Strongyloidea</taxon>
        <taxon>Strongylidae</taxon>
        <taxon>Oesophagostomum</taxon>
    </lineage>
</organism>
<dbReference type="EMBL" id="KN555952">
    <property type="protein sequence ID" value="KHJ88375.1"/>
    <property type="molecule type" value="Genomic_DNA"/>
</dbReference>
<dbReference type="AlphaFoldDB" id="A0A0B1SYU5"/>
<gene>
    <name evidence="2" type="ORF">OESDEN_11832</name>
</gene>
<protein>
    <submittedName>
        <fullName evidence="2">Uncharacterized protein</fullName>
    </submittedName>
</protein>
<proteinExistence type="predicted"/>
<dbReference type="OrthoDB" id="5874388at2759"/>
<name>A0A0B1SYU5_OESDE</name>
<accession>A0A0B1SYU5</accession>
<evidence type="ECO:0000256" key="1">
    <source>
        <dbReference type="SAM" id="MobiDB-lite"/>
    </source>
</evidence>
<evidence type="ECO:0000313" key="2">
    <source>
        <dbReference type="EMBL" id="KHJ88375.1"/>
    </source>
</evidence>